<dbReference type="Gene3D" id="3.90.950.10">
    <property type="match status" value="1"/>
</dbReference>
<dbReference type="AlphaFoldDB" id="A0A5C3QH02"/>
<dbReference type="STRING" id="1884261.A0A5C3QH02"/>
<keyword evidence="2" id="KW-0378">Hydrolase</keyword>
<dbReference type="EMBL" id="ML178825">
    <property type="protein sequence ID" value="TFL01355.1"/>
    <property type="molecule type" value="Genomic_DNA"/>
</dbReference>
<comment type="cofactor">
    <cofactor evidence="1">
        <name>a divalent metal cation</name>
        <dbReference type="ChEBI" id="CHEBI:60240"/>
    </cofactor>
</comment>
<sequence length="251" mass="27403">MTTTNPHNAVLSTALAIPVLNKLKNKRVVLASKSPRRKEIFKAFGLNPEIVPSDFAENLPQSSFQDIHEYPVATATHKAVEVYEKMVAPDPENPPDLVIGADTVVLSHAAQSFSDHASFSLQGSYGQELLEKPTDKDDNLRMLLDLNGGVCEVVTGVSLVYPILSSPGYEIKSLDERTLVYFSDNSKSLLKAYADSGEGLDAAGGWQIQKSGGLLVRKVEGDYNNVVGFPAASFIRFLEIVMDEDEDFLNI</sequence>
<dbReference type="PANTHER" id="PTHR43213:SF5">
    <property type="entry name" value="BIFUNCTIONAL DTTP_UTP PYROPHOSPHATASE_METHYLTRANSFERASE PROTEIN-RELATED"/>
    <property type="match status" value="1"/>
</dbReference>
<evidence type="ECO:0000256" key="2">
    <source>
        <dbReference type="ARBA" id="ARBA00022801"/>
    </source>
</evidence>
<evidence type="ECO:0000313" key="3">
    <source>
        <dbReference type="EMBL" id="TFL01355.1"/>
    </source>
</evidence>
<evidence type="ECO:0000313" key="4">
    <source>
        <dbReference type="Proteomes" id="UP000305067"/>
    </source>
</evidence>
<dbReference type="GO" id="GO:0047429">
    <property type="term" value="F:nucleoside triphosphate diphosphatase activity"/>
    <property type="evidence" value="ECO:0007669"/>
    <property type="project" value="InterPro"/>
</dbReference>
<dbReference type="OrthoDB" id="10267058at2759"/>
<accession>A0A5C3QH02</accession>
<keyword evidence="4" id="KW-1185">Reference proteome</keyword>
<dbReference type="CDD" id="cd00555">
    <property type="entry name" value="Maf"/>
    <property type="match status" value="1"/>
</dbReference>
<dbReference type="InterPro" id="IPR029001">
    <property type="entry name" value="ITPase-like_fam"/>
</dbReference>
<evidence type="ECO:0000256" key="1">
    <source>
        <dbReference type="ARBA" id="ARBA00001968"/>
    </source>
</evidence>
<organism evidence="3 4">
    <name type="scientific">Pterulicium gracile</name>
    <dbReference type="NCBI Taxonomy" id="1884261"/>
    <lineage>
        <taxon>Eukaryota</taxon>
        <taxon>Fungi</taxon>
        <taxon>Dikarya</taxon>
        <taxon>Basidiomycota</taxon>
        <taxon>Agaricomycotina</taxon>
        <taxon>Agaricomycetes</taxon>
        <taxon>Agaricomycetidae</taxon>
        <taxon>Agaricales</taxon>
        <taxon>Pleurotineae</taxon>
        <taxon>Pterulaceae</taxon>
        <taxon>Pterulicium</taxon>
    </lineage>
</organism>
<name>A0A5C3QH02_9AGAR</name>
<reference evidence="3 4" key="1">
    <citation type="journal article" date="2019" name="Nat. Ecol. Evol.">
        <title>Megaphylogeny resolves global patterns of mushroom evolution.</title>
        <authorList>
            <person name="Varga T."/>
            <person name="Krizsan K."/>
            <person name="Foldi C."/>
            <person name="Dima B."/>
            <person name="Sanchez-Garcia M."/>
            <person name="Sanchez-Ramirez S."/>
            <person name="Szollosi G.J."/>
            <person name="Szarkandi J.G."/>
            <person name="Papp V."/>
            <person name="Albert L."/>
            <person name="Andreopoulos W."/>
            <person name="Angelini C."/>
            <person name="Antonin V."/>
            <person name="Barry K.W."/>
            <person name="Bougher N.L."/>
            <person name="Buchanan P."/>
            <person name="Buyck B."/>
            <person name="Bense V."/>
            <person name="Catcheside P."/>
            <person name="Chovatia M."/>
            <person name="Cooper J."/>
            <person name="Damon W."/>
            <person name="Desjardin D."/>
            <person name="Finy P."/>
            <person name="Geml J."/>
            <person name="Haridas S."/>
            <person name="Hughes K."/>
            <person name="Justo A."/>
            <person name="Karasinski D."/>
            <person name="Kautmanova I."/>
            <person name="Kiss B."/>
            <person name="Kocsube S."/>
            <person name="Kotiranta H."/>
            <person name="LaButti K.M."/>
            <person name="Lechner B.E."/>
            <person name="Liimatainen K."/>
            <person name="Lipzen A."/>
            <person name="Lukacs Z."/>
            <person name="Mihaltcheva S."/>
            <person name="Morgado L.N."/>
            <person name="Niskanen T."/>
            <person name="Noordeloos M.E."/>
            <person name="Ohm R.A."/>
            <person name="Ortiz-Santana B."/>
            <person name="Ovrebo C."/>
            <person name="Racz N."/>
            <person name="Riley R."/>
            <person name="Savchenko A."/>
            <person name="Shiryaev A."/>
            <person name="Soop K."/>
            <person name="Spirin V."/>
            <person name="Szebenyi C."/>
            <person name="Tomsovsky M."/>
            <person name="Tulloss R.E."/>
            <person name="Uehling J."/>
            <person name="Grigoriev I.V."/>
            <person name="Vagvolgyi C."/>
            <person name="Papp T."/>
            <person name="Martin F.M."/>
            <person name="Miettinen O."/>
            <person name="Hibbett D.S."/>
            <person name="Nagy L.G."/>
        </authorList>
    </citation>
    <scope>NUCLEOTIDE SEQUENCE [LARGE SCALE GENOMIC DNA]</scope>
    <source>
        <strain evidence="3 4">CBS 309.79</strain>
    </source>
</reference>
<proteinExistence type="inferred from homology"/>
<dbReference type="Pfam" id="PF02545">
    <property type="entry name" value="Maf"/>
    <property type="match status" value="1"/>
</dbReference>
<dbReference type="Proteomes" id="UP000305067">
    <property type="component" value="Unassembled WGS sequence"/>
</dbReference>
<gene>
    <name evidence="3" type="ORF">BDV98DRAFT_78561</name>
</gene>
<protein>
    <submittedName>
        <fullName evidence="3">Maf-like protein</fullName>
    </submittedName>
</protein>
<dbReference type="InterPro" id="IPR003697">
    <property type="entry name" value="Maf-like"/>
</dbReference>
<dbReference type="PANTHER" id="PTHR43213">
    <property type="entry name" value="BIFUNCTIONAL DTTP/UTP PYROPHOSPHATASE/METHYLTRANSFERASE PROTEIN-RELATED"/>
    <property type="match status" value="1"/>
</dbReference>
<dbReference type="HAMAP" id="MF_00528">
    <property type="entry name" value="Maf"/>
    <property type="match status" value="1"/>
</dbReference>
<dbReference type="SUPFAM" id="SSF52972">
    <property type="entry name" value="ITPase-like"/>
    <property type="match status" value="1"/>
</dbReference>